<organism evidence="2 3">
    <name type="scientific">Flavilitoribacter nigricans (strain ATCC 23147 / DSM 23189 / NBRC 102662 / NCIMB 1420 / SS-2)</name>
    <name type="common">Lewinella nigricans</name>
    <dbReference type="NCBI Taxonomy" id="1122177"/>
    <lineage>
        <taxon>Bacteria</taxon>
        <taxon>Pseudomonadati</taxon>
        <taxon>Bacteroidota</taxon>
        <taxon>Saprospiria</taxon>
        <taxon>Saprospirales</taxon>
        <taxon>Lewinellaceae</taxon>
        <taxon>Flavilitoribacter</taxon>
    </lineage>
</organism>
<evidence type="ECO:0000256" key="1">
    <source>
        <dbReference type="SAM" id="SignalP"/>
    </source>
</evidence>
<keyword evidence="1" id="KW-0732">Signal</keyword>
<proteinExistence type="predicted"/>
<protein>
    <recommendedName>
        <fullName evidence="4">YARHG domain-containing protein</fullName>
    </recommendedName>
</protein>
<dbReference type="Proteomes" id="UP000223913">
    <property type="component" value="Unassembled WGS sequence"/>
</dbReference>
<evidence type="ECO:0008006" key="4">
    <source>
        <dbReference type="Google" id="ProtNLM"/>
    </source>
</evidence>
<dbReference type="EMBL" id="PDUD01000087">
    <property type="protein sequence ID" value="PHN00640.1"/>
    <property type="molecule type" value="Genomic_DNA"/>
</dbReference>
<name>A0A2D0MWT3_FLAN2</name>
<evidence type="ECO:0000313" key="3">
    <source>
        <dbReference type="Proteomes" id="UP000223913"/>
    </source>
</evidence>
<dbReference type="RefSeq" id="WP_099155944.1">
    <property type="nucleotide sequence ID" value="NZ_PDUD01000087.1"/>
</dbReference>
<dbReference type="OrthoDB" id="662693at2"/>
<feature type="signal peptide" evidence="1">
    <location>
        <begin position="1"/>
        <end position="22"/>
    </location>
</feature>
<keyword evidence="3" id="KW-1185">Reference proteome</keyword>
<accession>A0A2D0MWT3</accession>
<feature type="chain" id="PRO_5012835974" description="YARHG domain-containing protein" evidence="1">
    <location>
        <begin position="23"/>
        <end position="344"/>
    </location>
</feature>
<sequence>MTRIHRTCFFLLLAILPLTQWAQTPEATAIATIFDHWYTGDDQTIDLRIHTNLGQLFRNPDKEVYQEAEVSVTFADGSTEDYSGKVRLRGNMRREVCQIPPLKLKFKKKDMTDRGWLPHNDLKIVLPCRSTMPSEQDLIAEFLTYRMYGQMSALSLRVQMVRIHLTDSEGRKNDQELLAFIIEPVETLAARFALQEAERTSYRESFLEKDPYRQMAFFQYMIGNTDWNVYNGHNLKFIGGAPFKRLVAVPYDFDYSAVVGTSYAVPHESLPIRSVTQRLYRGLSCEEQEALDLIQFFSTREAELLQPVQTHPLLEKGKQKEMLNYLEGFFRQLDKTKGLVAELK</sequence>
<evidence type="ECO:0000313" key="2">
    <source>
        <dbReference type="EMBL" id="PHN00640.1"/>
    </source>
</evidence>
<dbReference type="AlphaFoldDB" id="A0A2D0MWT3"/>
<gene>
    <name evidence="2" type="ORF">CRP01_41165</name>
</gene>
<comment type="caution">
    <text evidence="2">The sequence shown here is derived from an EMBL/GenBank/DDBJ whole genome shotgun (WGS) entry which is preliminary data.</text>
</comment>
<reference evidence="2 3" key="1">
    <citation type="submission" date="2017-10" db="EMBL/GenBank/DDBJ databases">
        <title>The draft genome sequence of Lewinella nigricans NBRC 102662.</title>
        <authorList>
            <person name="Wang K."/>
        </authorList>
    </citation>
    <scope>NUCLEOTIDE SEQUENCE [LARGE SCALE GENOMIC DNA]</scope>
    <source>
        <strain evidence="2 3">NBRC 102662</strain>
    </source>
</reference>